<sequence length="159" mass="17503">MTIVSRLIPLLELIHARAQSHAYAICLPSGSRRLLDERSGLRSGTWTAVEGIPAKHHQPLPAIASHCQPFEASSLMRHAFSSRWPQGDVGRPASIATHLFPSLARSTILRLSLKLKSRLDGSRCRMRNKKQKAIQGSQPSASKCHGCQHSVERMDAVPT</sequence>
<organism evidence="2 3">
    <name type="scientific">Thelonectria olida</name>
    <dbReference type="NCBI Taxonomy" id="1576542"/>
    <lineage>
        <taxon>Eukaryota</taxon>
        <taxon>Fungi</taxon>
        <taxon>Dikarya</taxon>
        <taxon>Ascomycota</taxon>
        <taxon>Pezizomycotina</taxon>
        <taxon>Sordariomycetes</taxon>
        <taxon>Hypocreomycetidae</taxon>
        <taxon>Hypocreales</taxon>
        <taxon>Nectriaceae</taxon>
        <taxon>Thelonectria</taxon>
    </lineage>
</organism>
<dbReference type="EMBL" id="JAGPYM010000003">
    <property type="protein sequence ID" value="KAH6897229.1"/>
    <property type="molecule type" value="Genomic_DNA"/>
</dbReference>
<gene>
    <name evidence="2" type="ORF">B0T10DRAFT_180394</name>
</gene>
<proteinExistence type="predicted"/>
<keyword evidence="3" id="KW-1185">Reference proteome</keyword>
<evidence type="ECO:0000313" key="3">
    <source>
        <dbReference type="Proteomes" id="UP000777438"/>
    </source>
</evidence>
<dbReference type="AlphaFoldDB" id="A0A9P8WI12"/>
<reference evidence="2 3" key="1">
    <citation type="journal article" date="2021" name="Nat. Commun.">
        <title>Genetic determinants of endophytism in the Arabidopsis root mycobiome.</title>
        <authorList>
            <person name="Mesny F."/>
            <person name="Miyauchi S."/>
            <person name="Thiergart T."/>
            <person name="Pickel B."/>
            <person name="Atanasova L."/>
            <person name="Karlsson M."/>
            <person name="Huettel B."/>
            <person name="Barry K.W."/>
            <person name="Haridas S."/>
            <person name="Chen C."/>
            <person name="Bauer D."/>
            <person name="Andreopoulos W."/>
            <person name="Pangilinan J."/>
            <person name="LaButti K."/>
            <person name="Riley R."/>
            <person name="Lipzen A."/>
            <person name="Clum A."/>
            <person name="Drula E."/>
            <person name="Henrissat B."/>
            <person name="Kohler A."/>
            <person name="Grigoriev I.V."/>
            <person name="Martin F.M."/>
            <person name="Hacquard S."/>
        </authorList>
    </citation>
    <scope>NUCLEOTIDE SEQUENCE [LARGE SCALE GENOMIC DNA]</scope>
    <source>
        <strain evidence="2 3">MPI-CAGE-CH-0241</strain>
    </source>
</reference>
<feature type="region of interest" description="Disordered" evidence="1">
    <location>
        <begin position="125"/>
        <end position="159"/>
    </location>
</feature>
<feature type="compositionally biased region" description="Basic and acidic residues" evidence="1">
    <location>
        <begin position="150"/>
        <end position="159"/>
    </location>
</feature>
<comment type="caution">
    <text evidence="2">The sequence shown here is derived from an EMBL/GenBank/DDBJ whole genome shotgun (WGS) entry which is preliminary data.</text>
</comment>
<accession>A0A9P8WI12</accession>
<protein>
    <submittedName>
        <fullName evidence="2">Uncharacterized protein</fullName>
    </submittedName>
</protein>
<evidence type="ECO:0000256" key="1">
    <source>
        <dbReference type="SAM" id="MobiDB-lite"/>
    </source>
</evidence>
<dbReference type="Proteomes" id="UP000777438">
    <property type="component" value="Unassembled WGS sequence"/>
</dbReference>
<name>A0A9P8WI12_9HYPO</name>
<evidence type="ECO:0000313" key="2">
    <source>
        <dbReference type="EMBL" id="KAH6897229.1"/>
    </source>
</evidence>